<dbReference type="Pfam" id="PF00520">
    <property type="entry name" value="Ion_trans"/>
    <property type="match status" value="1"/>
</dbReference>
<evidence type="ECO:0000259" key="9">
    <source>
        <dbReference type="PROSITE" id="PS50042"/>
    </source>
</evidence>
<sequence>MELQEVTTANPAALTPPVPPRIDTTPPVGRRKPSLLPSADVVSPHSLALQSKFSPPTPTRTITPRSLIGNRLWGSNETSAKDMLNTPEGSDHVFMLHPDSDFRRRLIRLFRLPRLFRYVRRFTEDFHVGYLRVLKLLFLLLLFSHWNACLLFLVATIEDKDKSWIALQQIEDHPVADQYSWALFMSISHMLCIGYGVYPPETVGEVWAIIVSMSIGASLFACIVGSITAVLLSLDSASANFQGYINEVNAYFKHRDIPPDLQLKVTHYLYKKWAKGKEGVEDVNGDEVELNGLKMYDEVKILEGLSPSLRAALNLSICSNMLEKSPVFNRSFFPVQLQRWLAGKLSFVIFLSSDVLISEGDVPCEMYLIRKGSVRLSSSGVSHGKAVEGGYVGEIPMLFPGTVTRQPLTATAVDGVVEGFRYGRGEFEETLKHFPDLRSVMEVVARQKVDRMGVGGEVVLDEGDGKIGERKEEERETQRERIKQLEELFKKGKGGEDGGTDKDGDKRL</sequence>
<feature type="compositionally biased region" description="Polar residues" evidence="7">
    <location>
        <begin position="1"/>
        <end position="10"/>
    </location>
</feature>
<evidence type="ECO:0000256" key="1">
    <source>
        <dbReference type="ARBA" id="ARBA00004141"/>
    </source>
</evidence>
<dbReference type="PANTHER" id="PTHR45689">
    <property type="entry name" value="I[[H]] CHANNEL, ISOFORM E"/>
    <property type="match status" value="1"/>
</dbReference>
<evidence type="ECO:0000256" key="4">
    <source>
        <dbReference type="ARBA" id="ARBA00022989"/>
    </source>
</evidence>
<evidence type="ECO:0000256" key="8">
    <source>
        <dbReference type="SAM" id="Phobius"/>
    </source>
</evidence>
<dbReference type="Proteomes" id="UP001165082">
    <property type="component" value="Unassembled WGS sequence"/>
</dbReference>
<comment type="subcellular location">
    <subcellularLocation>
        <location evidence="1">Membrane</location>
        <topology evidence="1">Multi-pass membrane protein</topology>
    </subcellularLocation>
</comment>
<dbReference type="GO" id="GO:0005249">
    <property type="term" value="F:voltage-gated potassium channel activity"/>
    <property type="evidence" value="ECO:0007669"/>
    <property type="project" value="TreeGrafter"/>
</dbReference>
<reference evidence="10" key="1">
    <citation type="submission" date="2022-07" db="EMBL/GenBank/DDBJ databases">
        <title>Genome analysis of Parmales, a sister group of diatoms, reveals the evolutionary specialization of diatoms from phago-mixotrophs to photoautotrophs.</title>
        <authorList>
            <person name="Ban H."/>
            <person name="Sato S."/>
            <person name="Yoshikawa S."/>
            <person name="Kazumasa Y."/>
            <person name="Nakamura Y."/>
            <person name="Ichinomiya M."/>
            <person name="Saitoh K."/>
            <person name="Sato N."/>
            <person name="Blanc-Mathieu R."/>
            <person name="Endo H."/>
            <person name="Kuwata A."/>
            <person name="Ogata H."/>
        </authorList>
    </citation>
    <scope>NUCLEOTIDE SEQUENCE</scope>
</reference>
<organism evidence="10 11">
    <name type="scientific">Triparma retinervis</name>
    <dbReference type="NCBI Taxonomy" id="2557542"/>
    <lineage>
        <taxon>Eukaryota</taxon>
        <taxon>Sar</taxon>
        <taxon>Stramenopiles</taxon>
        <taxon>Ochrophyta</taxon>
        <taxon>Bolidophyceae</taxon>
        <taxon>Parmales</taxon>
        <taxon>Triparmaceae</taxon>
        <taxon>Triparma</taxon>
    </lineage>
</organism>
<dbReference type="GO" id="GO:0098855">
    <property type="term" value="C:HCN channel complex"/>
    <property type="evidence" value="ECO:0007669"/>
    <property type="project" value="TreeGrafter"/>
</dbReference>
<dbReference type="OrthoDB" id="421226at2759"/>
<dbReference type="SMART" id="SM00100">
    <property type="entry name" value="cNMP"/>
    <property type="match status" value="1"/>
</dbReference>
<dbReference type="AlphaFoldDB" id="A0A9W7F445"/>
<name>A0A9W7F445_9STRA</name>
<feature type="domain" description="Cyclic nucleotide-binding" evidence="9">
    <location>
        <begin position="341"/>
        <end position="431"/>
    </location>
</feature>
<dbReference type="Gene3D" id="1.10.287.630">
    <property type="entry name" value="Helix hairpin bin"/>
    <property type="match status" value="1"/>
</dbReference>
<dbReference type="Pfam" id="PF00027">
    <property type="entry name" value="cNMP_binding"/>
    <property type="match status" value="1"/>
</dbReference>
<feature type="transmembrane region" description="Helical" evidence="8">
    <location>
        <begin position="136"/>
        <end position="157"/>
    </location>
</feature>
<evidence type="ECO:0000256" key="2">
    <source>
        <dbReference type="ARBA" id="ARBA00022448"/>
    </source>
</evidence>
<dbReference type="GO" id="GO:0003254">
    <property type="term" value="P:regulation of membrane depolarization"/>
    <property type="evidence" value="ECO:0007669"/>
    <property type="project" value="TreeGrafter"/>
</dbReference>
<protein>
    <recommendedName>
        <fullName evidence="9">Cyclic nucleotide-binding domain-containing protein</fullName>
    </recommendedName>
</protein>
<dbReference type="CDD" id="cd00038">
    <property type="entry name" value="CAP_ED"/>
    <property type="match status" value="1"/>
</dbReference>
<evidence type="ECO:0000256" key="3">
    <source>
        <dbReference type="ARBA" id="ARBA00022692"/>
    </source>
</evidence>
<feature type="region of interest" description="Disordered" evidence="7">
    <location>
        <begin position="460"/>
        <end position="508"/>
    </location>
</feature>
<evidence type="ECO:0000256" key="7">
    <source>
        <dbReference type="SAM" id="MobiDB-lite"/>
    </source>
</evidence>
<dbReference type="GO" id="GO:0035725">
    <property type="term" value="P:sodium ion transmembrane transport"/>
    <property type="evidence" value="ECO:0007669"/>
    <property type="project" value="TreeGrafter"/>
</dbReference>
<dbReference type="InterPro" id="IPR051413">
    <property type="entry name" value="K/Na_HCN_channel"/>
</dbReference>
<keyword evidence="6 8" id="KW-0472">Membrane</keyword>
<feature type="region of interest" description="Disordered" evidence="7">
    <location>
        <begin position="1"/>
        <end position="32"/>
    </location>
</feature>
<dbReference type="Gene3D" id="1.10.287.70">
    <property type="match status" value="1"/>
</dbReference>
<keyword evidence="11" id="KW-1185">Reference proteome</keyword>
<keyword evidence="3 8" id="KW-0812">Transmembrane</keyword>
<evidence type="ECO:0000313" key="10">
    <source>
        <dbReference type="EMBL" id="GMI02845.1"/>
    </source>
</evidence>
<evidence type="ECO:0000313" key="11">
    <source>
        <dbReference type="Proteomes" id="UP001165082"/>
    </source>
</evidence>
<dbReference type="InterPro" id="IPR014710">
    <property type="entry name" value="RmlC-like_jellyroll"/>
</dbReference>
<proteinExistence type="predicted"/>
<evidence type="ECO:0000256" key="6">
    <source>
        <dbReference type="ARBA" id="ARBA00023136"/>
    </source>
</evidence>
<feature type="transmembrane region" description="Helical" evidence="8">
    <location>
        <begin position="179"/>
        <end position="198"/>
    </location>
</feature>
<dbReference type="SUPFAM" id="SSF81324">
    <property type="entry name" value="Voltage-gated potassium channels"/>
    <property type="match status" value="1"/>
</dbReference>
<dbReference type="InterPro" id="IPR000595">
    <property type="entry name" value="cNMP-bd_dom"/>
</dbReference>
<evidence type="ECO:0000256" key="5">
    <source>
        <dbReference type="ARBA" id="ARBA00023065"/>
    </source>
</evidence>
<dbReference type="EMBL" id="BRXZ01000004">
    <property type="protein sequence ID" value="GMI02845.1"/>
    <property type="molecule type" value="Genomic_DNA"/>
</dbReference>
<dbReference type="PANTHER" id="PTHR45689:SF5">
    <property type="entry name" value="I[[H]] CHANNEL, ISOFORM E"/>
    <property type="match status" value="1"/>
</dbReference>
<dbReference type="Gene3D" id="2.60.120.10">
    <property type="entry name" value="Jelly Rolls"/>
    <property type="match status" value="1"/>
</dbReference>
<dbReference type="InterPro" id="IPR018490">
    <property type="entry name" value="cNMP-bd_dom_sf"/>
</dbReference>
<comment type="caution">
    <text evidence="10">The sequence shown here is derived from an EMBL/GenBank/DDBJ whole genome shotgun (WGS) entry which is preliminary data.</text>
</comment>
<keyword evidence="2" id="KW-0813">Transport</keyword>
<accession>A0A9W7F445</accession>
<dbReference type="PROSITE" id="PS50042">
    <property type="entry name" value="CNMP_BINDING_3"/>
    <property type="match status" value="1"/>
</dbReference>
<feature type="compositionally biased region" description="Basic and acidic residues" evidence="7">
    <location>
        <begin position="463"/>
        <end position="508"/>
    </location>
</feature>
<keyword evidence="5" id="KW-0406">Ion transport</keyword>
<dbReference type="SUPFAM" id="SSF51206">
    <property type="entry name" value="cAMP-binding domain-like"/>
    <property type="match status" value="1"/>
</dbReference>
<dbReference type="InterPro" id="IPR005821">
    <property type="entry name" value="Ion_trans_dom"/>
</dbReference>
<gene>
    <name evidence="10" type="ORF">TrRE_jg6550</name>
</gene>
<feature type="transmembrane region" description="Helical" evidence="8">
    <location>
        <begin position="210"/>
        <end position="232"/>
    </location>
</feature>
<keyword evidence="4 8" id="KW-1133">Transmembrane helix</keyword>